<keyword evidence="3" id="KW-0862">Zinc</keyword>
<keyword evidence="6" id="KW-1185">Reference proteome</keyword>
<evidence type="ECO:0000313" key="5">
    <source>
        <dbReference type="EMBL" id="ETO21184.1"/>
    </source>
</evidence>
<evidence type="ECO:0000256" key="1">
    <source>
        <dbReference type="ARBA" id="ARBA00022723"/>
    </source>
</evidence>
<sequence>MFLYEDEQEINEKKSKTVSLDECYNKEWVVLLNKQELLKNFQCLLCEQIANNAMELTCAEHEDQKDVLSVGEQCLFKYLKTHDNQCPIGNHGRCDYVKAKVVRRCVDELMVICPRQFVRQLDTKTSCQQREGDVSTTMITETTNCCTFKEYIKEMRAHLEKSCPLKPLECKFKMFGCDDIFFDFNLEQHLQSQMNKHLNLVLAHNNEIRQDLSRCHQNEIKQTVNLMILL</sequence>
<dbReference type="Pfam" id="PF02176">
    <property type="entry name" value="zf-TRAF"/>
    <property type="match status" value="1"/>
</dbReference>
<feature type="domain" description="TRAF-type" evidence="4">
    <location>
        <begin position="143"/>
        <end position="189"/>
    </location>
</feature>
<protein>
    <recommendedName>
        <fullName evidence="4">TRAF-type domain-containing protein</fullName>
    </recommendedName>
</protein>
<dbReference type="OrthoDB" id="5574452at2759"/>
<evidence type="ECO:0000256" key="3">
    <source>
        <dbReference type="ARBA" id="ARBA00022833"/>
    </source>
</evidence>
<proteinExistence type="predicted"/>
<accession>X6N5Z8</accession>
<reference evidence="5 6" key="1">
    <citation type="journal article" date="2013" name="Curr. Biol.">
        <title>The Genome of the Foraminiferan Reticulomyxa filosa.</title>
        <authorList>
            <person name="Glockner G."/>
            <person name="Hulsmann N."/>
            <person name="Schleicher M."/>
            <person name="Noegel A.A."/>
            <person name="Eichinger L."/>
            <person name="Gallinger C."/>
            <person name="Pawlowski J."/>
            <person name="Sierra R."/>
            <person name="Euteneuer U."/>
            <person name="Pillet L."/>
            <person name="Moustafa A."/>
            <person name="Platzer M."/>
            <person name="Groth M."/>
            <person name="Szafranski K."/>
            <person name="Schliwa M."/>
        </authorList>
    </citation>
    <scope>NUCLEOTIDE SEQUENCE [LARGE SCALE GENOMIC DNA]</scope>
</reference>
<keyword evidence="1" id="KW-0479">Metal-binding</keyword>
<evidence type="ECO:0000259" key="4">
    <source>
        <dbReference type="Pfam" id="PF02176"/>
    </source>
</evidence>
<organism evidence="5 6">
    <name type="scientific">Reticulomyxa filosa</name>
    <dbReference type="NCBI Taxonomy" id="46433"/>
    <lineage>
        <taxon>Eukaryota</taxon>
        <taxon>Sar</taxon>
        <taxon>Rhizaria</taxon>
        <taxon>Retaria</taxon>
        <taxon>Foraminifera</taxon>
        <taxon>Monothalamids</taxon>
        <taxon>Reticulomyxidae</taxon>
        <taxon>Reticulomyxa</taxon>
    </lineage>
</organism>
<dbReference type="Proteomes" id="UP000023152">
    <property type="component" value="Unassembled WGS sequence"/>
</dbReference>
<dbReference type="InterPro" id="IPR001293">
    <property type="entry name" value="Znf_TRAF"/>
</dbReference>
<evidence type="ECO:0000256" key="2">
    <source>
        <dbReference type="ARBA" id="ARBA00022771"/>
    </source>
</evidence>
<keyword evidence="2" id="KW-0863">Zinc-finger</keyword>
<comment type="caution">
    <text evidence="5">The sequence shown here is derived from an EMBL/GenBank/DDBJ whole genome shotgun (WGS) entry which is preliminary data.</text>
</comment>
<dbReference type="GO" id="GO:0008270">
    <property type="term" value="F:zinc ion binding"/>
    <property type="evidence" value="ECO:0007669"/>
    <property type="project" value="UniProtKB-KW"/>
</dbReference>
<dbReference type="EMBL" id="ASPP01011871">
    <property type="protein sequence ID" value="ETO21184.1"/>
    <property type="molecule type" value="Genomic_DNA"/>
</dbReference>
<evidence type="ECO:0000313" key="6">
    <source>
        <dbReference type="Proteomes" id="UP000023152"/>
    </source>
</evidence>
<name>X6N5Z8_RETFI</name>
<dbReference type="AlphaFoldDB" id="X6N5Z8"/>
<gene>
    <name evidence="5" type="ORF">RFI_16023</name>
</gene>